<evidence type="ECO:0000256" key="8">
    <source>
        <dbReference type="ARBA" id="ARBA00022927"/>
    </source>
</evidence>
<dbReference type="RefSeq" id="XP_037148742.1">
    <property type="nucleotide sequence ID" value="XM_037296044.1"/>
</dbReference>
<keyword evidence="9" id="KW-0072">Autophagy</keyword>
<evidence type="ECO:0000256" key="6">
    <source>
        <dbReference type="ARBA" id="ARBA00022801"/>
    </source>
</evidence>
<evidence type="ECO:0000256" key="5">
    <source>
        <dbReference type="ARBA" id="ARBA00022670"/>
    </source>
</evidence>
<organism evidence="14 15">
    <name type="scientific">Letharia lupina</name>
    <dbReference type="NCBI Taxonomy" id="560253"/>
    <lineage>
        <taxon>Eukaryota</taxon>
        <taxon>Fungi</taxon>
        <taxon>Dikarya</taxon>
        <taxon>Ascomycota</taxon>
        <taxon>Pezizomycotina</taxon>
        <taxon>Lecanoromycetes</taxon>
        <taxon>OSLEUM clade</taxon>
        <taxon>Lecanoromycetidae</taxon>
        <taxon>Lecanorales</taxon>
        <taxon>Lecanorineae</taxon>
        <taxon>Parmeliaceae</taxon>
        <taxon>Letharia</taxon>
    </lineage>
</organism>
<comment type="similarity">
    <text evidence="2 11">Belongs to the peptidase C54 family.</text>
</comment>
<keyword evidence="15" id="KW-1185">Reference proteome</keyword>
<dbReference type="PANTHER" id="PTHR22624">
    <property type="entry name" value="CYSTEINE PROTEASE ATG4"/>
    <property type="match status" value="1"/>
</dbReference>
<dbReference type="GO" id="GO:0035973">
    <property type="term" value="P:aggrephagy"/>
    <property type="evidence" value="ECO:0007669"/>
    <property type="project" value="TreeGrafter"/>
</dbReference>
<evidence type="ECO:0000256" key="4">
    <source>
        <dbReference type="ARBA" id="ARBA00022490"/>
    </source>
</evidence>
<dbReference type="Proteomes" id="UP000593566">
    <property type="component" value="Unassembled WGS sequence"/>
</dbReference>
<dbReference type="GO" id="GO:0004197">
    <property type="term" value="F:cysteine-type endopeptidase activity"/>
    <property type="evidence" value="ECO:0007669"/>
    <property type="project" value="TreeGrafter"/>
</dbReference>
<dbReference type="GO" id="GO:0016485">
    <property type="term" value="P:protein processing"/>
    <property type="evidence" value="ECO:0007669"/>
    <property type="project" value="TreeGrafter"/>
</dbReference>
<dbReference type="GO" id="GO:0015031">
    <property type="term" value="P:protein transport"/>
    <property type="evidence" value="ECO:0007669"/>
    <property type="project" value="UniProtKB-KW"/>
</dbReference>
<evidence type="ECO:0000259" key="13">
    <source>
        <dbReference type="Pfam" id="PF03416"/>
    </source>
</evidence>
<reference evidence="14 15" key="1">
    <citation type="journal article" date="2020" name="Genomics">
        <title>Complete, high-quality genomes from long-read metagenomic sequencing of two wolf lichen thalli reveals enigmatic genome architecture.</title>
        <authorList>
            <person name="McKenzie S.K."/>
            <person name="Walston R.F."/>
            <person name="Allen J.L."/>
        </authorList>
    </citation>
    <scope>NUCLEOTIDE SEQUENCE [LARGE SCALE GENOMIC DNA]</scope>
    <source>
        <strain evidence="14">WasteWater1</strain>
    </source>
</reference>
<evidence type="ECO:0000256" key="2">
    <source>
        <dbReference type="ARBA" id="ARBA00010958"/>
    </source>
</evidence>
<evidence type="ECO:0000256" key="9">
    <source>
        <dbReference type="ARBA" id="ARBA00023006"/>
    </source>
</evidence>
<dbReference type="EMBL" id="JACCJB010000020">
    <property type="protein sequence ID" value="KAF6219307.1"/>
    <property type="molecule type" value="Genomic_DNA"/>
</dbReference>
<accession>A0A8H6F8L9</accession>
<feature type="region of interest" description="Disordered" evidence="12">
    <location>
        <begin position="403"/>
        <end position="442"/>
    </location>
</feature>
<comment type="subcellular location">
    <subcellularLocation>
        <location evidence="11">Nucleus</location>
    </subcellularLocation>
    <subcellularLocation>
        <location evidence="11">Cytoplasm</location>
    </subcellularLocation>
    <subcellularLocation>
        <location evidence="1">Preautophagosomal structure</location>
    </subcellularLocation>
</comment>
<dbReference type="EC" id="3.4.22.-" evidence="11"/>
<proteinExistence type="inferred from homology"/>
<evidence type="ECO:0000256" key="3">
    <source>
        <dbReference type="ARBA" id="ARBA00022448"/>
    </source>
</evidence>
<keyword evidence="6 11" id="KW-0378">Hydrolase</keyword>
<keyword evidence="5 11" id="KW-0645">Protease</keyword>
<evidence type="ECO:0000256" key="7">
    <source>
        <dbReference type="ARBA" id="ARBA00022807"/>
    </source>
</evidence>
<keyword evidence="4 11" id="KW-0963">Cytoplasm</keyword>
<evidence type="ECO:0000256" key="10">
    <source>
        <dbReference type="ARBA" id="ARBA00029362"/>
    </source>
</evidence>
<dbReference type="GO" id="GO:0000045">
    <property type="term" value="P:autophagosome assembly"/>
    <property type="evidence" value="ECO:0007669"/>
    <property type="project" value="TreeGrafter"/>
</dbReference>
<comment type="caution">
    <text evidence="14">The sequence shown here is derived from an EMBL/GenBank/DDBJ whole genome shotgun (WGS) entry which is preliminary data.</text>
</comment>
<dbReference type="GO" id="GO:0019786">
    <property type="term" value="F:protein-phosphatidylethanolamide deconjugating activity"/>
    <property type="evidence" value="ECO:0007669"/>
    <property type="project" value="InterPro"/>
</dbReference>
<dbReference type="AlphaFoldDB" id="A0A8H6F8L9"/>
<feature type="region of interest" description="Disordered" evidence="12">
    <location>
        <begin position="44"/>
        <end position="100"/>
    </location>
</feature>
<evidence type="ECO:0000256" key="12">
    <source>
        <dbReference type="SAM" id="MobiDB-lite"/>
    </source>
</evidence>
<dbReference type="GeneID" id="59333538"/>
<keyword evidence="3" id="KW-0813">Transport</keyword>
<dbReference type="InterPro" id="IPR005078">
    <property type="entry name" value="Peptidase_C54"/>
</dbReference>
<dbReference type="GO" id="GO:0034727">
    <property type="term" value="P:piecemeal microautophagy of the nucleus"/>
    <property type="evidence" value="ECO:0007669"/>
    <property type="project" value="TreeGrafter"/>
</dbReference>
<feature type="compositionally biased region" description="Basic and acidic residues" evidence="12">
    <location>
        <begin position="48"/>
        <end position="72"/>
    </location>
</feature>
<dbReference type="GO" id="GO:0000423">
    <property type="term" value="P:mitophagy"/>
    <property type="evidence" value="ECO:0007669"/>
    <property type="project" value="TreeGrafter"/>
</dbReference>
<feature type="compositionally biased region" description="Basic and acidic residues" evidence="12">
    <location>
        <begin position="88"/>
        <end position="99"/>
    </location>
</feature>
<protein>
    <recommendedName>
        <fullName evidence="11">Cysteine protease</fullName>
        <ecNumber evidence="11">3.4.22.-</ecNumber>
    </recommendedName>
</protein>
<feature type="compositionally biased region" description="Acidic residues" evidence="12">
    <location>
        <begin position="420"/>
        <end position="435"/>
    </location>
</feature>
<dbReference type="GO" id="GO:0000407">
    <property type="term" value="C:phagophore assembly site"/>
    <property type="evidence" value="ECO:0007669"/>
    <property type="project" value="UniProtKB-SubCell"/>
</dbReference>
<comment type="catalytic activity">
    <reaction evidence="10">
        <text>[protein]-C-terminal L-amino acid-glycyl-phosphatidylethanolamide + H2O = [protein]-C-terminal L-amino acid-glycine + a 1,2-diacyl-sn-glycero-3-phosphoethanolamine</text>
        <dbReference type="Rhea" id="RHEA:67548"/>
        <dbReference type="Rhea" id="RHEA-COMP:17323"/>
        <dbReference type="Rhea" id="RHEA-COMP:17324"/>
        <dbReference type="ChEBI" id="CHEBI:15377"/>
        <dbReference type="ChEBI" id="CHEBI:64612"/>
        <dbReference type="ChEBI" id="CHEBI:172940"/>
        <dbReference type="ChEBI" id="CHEBI:172941"/>
    </reaction>
    <physiologicalReaction direction="left-to-right" evidence="10">
        <dbReference type="Rhea" id="RHEA:67549"/>
    </physiologicalReaction>
</comment>
<dbReference type="GO" id="GO:0005634">
    <property type="term" value="C:nucleus"/>
    <property type="evidence" value="ECO:0007669"/>
    <property type="project" value="UniProtKB-SubCell"/>
</dbReference>
<evidence type="ECO:0000256" key="1">
    <source>
        <dbReference type="ARBA" id="ARBA00004329"/>
    </source>
</evidence>
<comment type="function">
    <text evidence="11">Required for selective autophagic degradation of the nucleus (nucleophagy) as well as for mitophagy which contributes to regulate mitochondrial quantity and quality by eliminating the mitochondria to a basal level to fulfill cellular energy requirements and preventing excess ROS production.</text>
</comment>
<dbReference type="SUPFAM" id="SSF54001">
    <property type="entry name" value="Cysteine proteinases"/>
    <property type="match status" value="1"/>
</dbReference>
<keyword evidence="11" id="KW-0539">Nucleus</keyword>
<keyword evidence="7" id="KW-0788">Thiol protease</keyword>
<evidence type="ECO:0000313" key="15">
    <source>
        <dbReference type="Proteomes" id="UP000593566"/>
    </source>
</evidence>
<feature type="domain" description="Peptidase C54 catalytic" evidence="13">
    <location>
        <begin position="101"/>
        <end position="386"/>
    </location>
</feature>
<evidence type="ECO:0000313" key="14">
    <source>
        <dbReference type="EMBL" id="KAF6219307.1"/>
    </source>
</evidence>
<evidence type="ECO:0000256" key="11">
    <source>
        <dbReference type="RuleBase" id="RU363115"/>
    </source>
</evidence>
<dbReference type="InterPro" id="IPR046792">
    <property type="entry name" value="Peptidase_C54_cat"/>
</dbReference>
<dbReference type="Pfam" id="PF03416">
    <property type="entry name" value="Peptidase_C54"/>
    <property type="match status" value="1"/>
</dbReference>
<keyword evidence="8" id="KW-0653">Protein transport</keyword>
<gene>
    <name evidence="14" type="ORF">HO133_005132</name>
</gene>
<name>A0A8H6F8L9_9LECA</name>
<dbReference type="InterPro" id="IPR038765">
    <property type="entry name" value="Papain-like_cys_pep_sf"/>
</dbReference>
<dbReference type="PANTHER" id="PTHR22624:SF49">
    <property type="entry name" value="CYSTEINE PROTEASE"/>
    <property type="match status" value="1"/>
</dbReference>
<sequence>MSSVDFGRYKRIVQAFWDPEPKNDNASVSCIWCLGREYVTRCTPNGSRDPESEAKRKEPALDGQDCHQDAKRVKLAATDRTSAGEPEAQSHDSEADRGWPSEFLDDCESRLWFTYRSSFTAIKKSSDASMTLSVRLRSLGDQGGFTSDTGWGCMIRSGQSLLANALVMVRLGRDWRRGRRQDEERQLLSLFSDDPNAPFSIHRFVEHGASACGKHPGEWFGPSATARCIQALSHEYQGTGLKVYVNGDGADVYEDSFFKLAKASDGTFNPTLILVGIRLGIDRVTPAYWEALKASLQLPQSVGIAGGRPSSSHYFFGIQGDQFFYLDPHVTRPALPFHKNPTDFTEEEIGSCHTRRLRRLPLKDMDPSMLIAFLIKDEEDWKSWRRAIGTASGKPVVHVADEEPSLHGHGHGAVRKSAVDDVETLDDEDEGDDGEMVERPQD</sequence>